<feature type="compositionally biased region" description="Basic residues" evidence="1">
    <location>
        <begin position="138"/>
        <end position="147"/>
    </location>
</feature>
<dbReference type="AlphaFoldDB" id="A0A6A6Z3S5"/>
<keyword evidence="3" id="KW-1185">Reference proteome</keyword>
<gene>
    <name evidence="2 4" type="ORF">BDZ99DRAFT_549196</name>
</gene>
<organism evidence="2">
    <name type="scientific">Mytilinidion resinicola</name>
    <dbReference type="NCBI Taxonomy" id="574789"/>
    <lineage>
        <taxon>Eukaryota</taxon>
        <taxon>Fungi</taxon>
        <taxon>Dikarya</taxon>
        <taxon>Ascomycota</taxon>
        <taxon>Pezizomycotina</taxon>
        <taxon>Dothideomycetes</taxon>
        <taxon>Pleosporomycetidae</taxon>
        <taxon>Mytilinidiales</taxon>
        <taxon>Mytilinidiaceae</taxon>
        <taxon>Mytilinidion</taxon>
    </lineage>
</organism>
<dbReference type="Proteomes" id="UP000504636">
    <property type="component" value="Unplaced"/>
</dbReference>
<dbReference type="RefSeq" id="XP_033581898.1">
    <property type="nucleotide sequence ID" value="XM_033726952.1"/>
</dbReference>
<evidence type="ECO:0000256" key="1">
    <source>
        <dbReference type="SAM" id="MobiDB-lite"/>
    </source>
</evidence>
<feature type="compositionally biased region" description="Low complexity" evidence="1">
    <location>
        <begin position="150"/>
        <end position="159"/>
    </location>
</feature>
<proteinExistence type="predicted"/>
<name>A0A6A6Z3S5_9PEZI</name>
<sequence>MQQDAGSVGRLAPVERNGASQAIFCHRGGPIGGVRAMQAAAARLSAISANPQGKGRPGRARAAGRSPVLVACAVETAGAKLDVRRGSWRGTGAQTTAQTRRRLHENPTRLQDQSTRPGGGHAQARLQNSEAAEWARERGKRAPRRDRRPGQQGQSGRQSTPPPRRKTTRPAAGRMRLHSRRLLRAPCAHAAMSPSPGRHERGCQTPGCSPPAGDGALNTTDRAEQASSRPSAPSARRMRAWFPVRDGPWQRAR</sequence>
<evidence type="ECO:0000313" key="3">
    <source>
        <dbReference type="Proteomes" id="UP000504636"/>
    </source>
</evidence>
<evidence type="ECO:0000313" key="2">
    <source>
        <dbReference type="EMBL" id="KAF2814934.1"/>
    </source>
</evidence>
<feature type="compositionally biased region" description="Low complexity" evidence="1">
    <location>
        <begin position="226"/>
        <end position="235"/>
    </location>
</feature>
<protein>
    <submittedName>
        <fullName evidence="2 4">Uncharacterized protein</fullName>
    </submittedName>
</protein>
<reference evidence="2 4" key="1">
    <citation type="journal article" date="2020" name="Stud. Mycol.">
        <title>101 Dothideomycetes genomes: a test case for predicting lifestyles and emergence of pathogens.</title>
        <authorList>
            <person name="Haridas S."/>
            <person name="Albert R."/>
            <person name="Binder M."/>
            <person name="Bloem J."/>
            <person name="Labutti K."/>
            <person name="Salamov A."/>
            <person name="Andreopoulos B."/>
            <person name="Baker S."/>
            <person name="Barry K."/>
            <person name="Bills G."/>
            <person name="Bluhm B."/>
            <person name="Cannon C."/>
            <person name="Castanera R."/>
            <person name="Culley D."/>
            <person name="Daum C."/>
            <person name="Ezra D."/>
            <person name="Gonzalez J."/>
            <person name="Henrissat B."/>
            <person name="Kuo A."/>
            <person name="Liang C."/>
            <person name="Lipzen A."/>
            <person name="Lutzoni F."/>
            <person name="Magnuson J."/>
            <person name="Mondo S."/>
            <person name="Nolan M."/>
            <person name="Ohm R."/>
            <person name="Pangilinan J."/>
            <person name="Park H.-J."/>
            <person name="Ramirez L."/>
            <person name="Alfaro M."/>
            <person name="Sun H."/>
            <person name="Tritt A."/>
            <person name="Yoshinaga Y."/>
            <person name="Zwiers L.-H."/>
            <person name="Turgeon B."/>
            <person name="Goodwin S."/>
            <person name="Spatafora J."/>
            <person name="Crous P."/>
            <person name="Grigoriev I."/>
        </authorList>
    </citation>
    <scope>NUCLEOTIDE SEQUENCE</scope>
    <source>
        <strain evidence="2 4">CBS 304.34</strain>
    </source>
</reference>
<reference evidence="4" key="3">
    <citation type="submission" date="2025-04" db="UniProtKB">
        <authorList>
            <consortium name="RefSeq"/>
        </authorList>
    </citation>
    <scope>IDENTIFICATION</scope>
    <source>
        <strain evidence="4">CBS 304.34</strain>
    </source>
</reference>
<dbReference type="EMBL" id="MU003694">
    <property type="protein sequence ID" value="KAF2814934.1"/>
    <property type="molecule type" value="Genomic_DNA"/>
</dbReference>
<evidence type="ECO:0000313" key="4">
    <source>
        <dbReference type="RefSeq" id="XP_033581898.1"/>
    </source>
</evidence>
<dbReference type="GeneID" id="54467845"/>
<feature type="region of interest" description="Disordered" evidence="1">
    <location>
        <begin position="85"/>
        <end position="253"/>
    </location>
</feature>
<accession>A0A6A6Z3S5</accession>
<reference evidence="4" key="2">
    <citation type="submission" date="2020-04" db="EMBL/GenBank/DDBJ databases">
        <authorList>
            <consortium name="NCBI Genome Project"/>
        </authorList>
    </citation>
    <scope>NUCLEOTIDE SEQUENCE</scope>
    <source>
        <strain evidence="4">CBS 304.34</strain>
    </source>
</reference>